<dbReference type="InterPro" id="IPR011055">
    <property type="entry name" value="Dup_hybrid_motif"/>
</dbReference>
<organism evidence="2 3">
    <name type="scientific">Aminobacterium colombiense (strain DSM 12261 / ALA-1)</name>
    <dbReference type="NCBI Taxonomy" id="572547"/>
    <lineage>
        <taxon>Bacteria</taxon>
        <taxon>Thermotogati</taxon>
        <taxon>Synergistota</taxon>
        <taxon>Synergistia</taxon>
        <taxon>Synergistales</taxon>
        <taxon>Aminobacteriaceae</taxon>
        <taxon>Aminobacterium</taxon>
    </lineage>
</organism>
<dbReference type="InterPro" id="IPR016047">
    <property type="entry name" value="M23ase_b-sheet_dom"/>
</dbReference>
<dbReference type="PANTHER" id="PTHR21666:SF270">
    <property type="entry name" value="MUREIN HYDROLASE ACTIVATOR ENVC"/>
    <property type="match status" value="1"/>
</dbReference>
<dbReference type="KEGG" id="aco:Amico_1011"/>
<feature type="domain" description="M23ase beta-sheet core" evidence="1">
    <location>
        <begin position="194"/>
        <end position="288"/>
    </location>
</feature>
<dbReference type="Proteomes" id="UP000002366">
    <property type="component" value="Chromosome"/>
</dbReference>
<dbReference type="PANTHER" id="PTHR21666">
    <property type="entry name" value="PEPTIDASE-RELATED"/>
    <property type="match status" value="1"/>
</dbReference>
<keyword evidence="3" id="KW-1185">Reference proteome</keyword>
<sequence>MTKFFAPRFKQLFCGLLILMLLTFGKVAYGGEIKVSFPPSVEVGMPFIIHLKTSQLPLEGKAYWCGQQIPIHFSEKTSYSQSLLMGTSAKTASPGRATFRMEFFMNGKEEKFAVPVEILAKSYPRELLTLPEKMVVPPRHELVRIKEEQRVVRQTLLDIRQERFWDLPFLKPVDSMITSTYGKRRVLNGKPSNPHTGIDLRASAGTDVYAAADGIVTLVAEHYFSGHVIYINSGSGVVSLYCHLSKPLVQAGEHVRRGDLIAKSGVSGRITGPHLHFGMALQGQLVDPMPLFTTGEKELSKKNKEQVFRW</sequence>
<evidence type="ECO:0000313" key="2">
    <source>
        <dbReference type="EMBL" id="ADE57135.1"/>
    </source>
</evidence>
<evidence type="ECO:0000259" key="1">
    <source>
        <dbReference type="Pfam" id="PF01551"/>
    </source>
</evidence>
<dbReference type="STRING" id="572547.Amico_1011"/>
<gene>
    <name evidence="2" type="ordered locus">Amico_1011</name>
</gene>
<evidence type="ECO:0000313" key="3">
    <source>
        <dbReference type="Proteomes" id="UP000002366"/>
    </source>
</evidence>
<dbReference type="CDD" id="cd12797">
    <property type="entry name" value="M23_peptidase"/>
    <property type="match status" value="1"/>
</dbReference>
<dbReference type="EMBL" id="CP001997">
    <property type="protein sequence ID" value="ADE57135.1"/>
    <property type="molecule type" value="Genomic_DNA"/>
</dbReference>
<protein>
    <submittedName>
        <fullName evidence="2">Peptidase M23</fullName>
    </submittedName>
</protein>
<dbReference type="InterPro" id="IPR050570">
    <property type="entry name" value="Cell_wall_metabolism_enzyme"/>
</dbReference>
<dbReference type="RefSeq" id="WP_013048398.1">
    <property type="nucleotide sequence ID" value="NC_014011.1"/>
</dbReference>
<dbReference type="Pfam" id="PF01551">
    <property type="entry name" value="Peptidase_M23"/>
    <property type="match status" value="1"/>
</dbReference>
<dbReference type="Gene3D" id="2.70.70.10">
    <property type="entry name" value="Glucose Permease (Domain IIA)"/>
    <property type="match status" value="1"/>
</dbReference>
<proteinExistence type="predicted"/>
<dbReference type="OrthoDB" id="9805799at2"/>
<dbReference type="SUPFAM" id="SSF51261">
    <property type="entry name" value="Duplicated hybrid motif"/>
    <property type="match status" value="1"/>
</dbReference>
<dbReference type="eggNOG" id="COG0739">
    <property type="taxonomic scope" value="Bacteria"/>
</dbReference>
<dbReference type="GO" id="GO:0004222">
    <property type="term" value="F:metalloendopeptidase activity"/>
    <property type="evidence" value="ECO:0007669"/>
    <property type="project" value="TreeGrafter"/>
</dbReference>
<dbReference type="AlphaFoldDB" id="D5EF03"/>
<accession>D5EF03</accession>
<reference evidence="2 3" key="1">
    <citation type="journal article" date="2010" name="Stand. Genomic Sci.">
        <title>Complete genome sequence of Aminobacterium colombiense type strain (ALA-1).</title>
        <authorList>
            <person name="Chertkov O."/>
            <person name="Sikorski J."/>
            <person name="Brambilla E."/>
            <person name="Lapidus A."/>
            <person name="Copeland A."/>
            <person name="Glavina Del Rio T."/>
            <person name="Nolan M."/>
            <person name="Lucas S."/>
            <person name="Tice H."/>
            <person name="Cheng J.F."/>
            <person name="Han C."/>
            <person name="Detter J.C."/>
            <person name="Bruce D."/>
            <person name="Tapia R."/>
            <person name="Goodwin L."/>
            <person name="Pitluck S."/>
            <person name="Liolios K."/>
            <person name="Ivanova N."/>
            <person name="Mavromatis K."/>
            <person name="Ovchinnikova G."/>
            <person name="Pati A."/>
            <person name="Chen A."/>
            <person name="Palaniappan K."/>
            <person name="Land M."/>
            <person name="Hauser L."/>
            <person name="Chang Y.J."/>
            <person name="Jeffries C.D."/>
            <person name="Spring S."/>
            <person name="Rohde M."/>
            <person name="Goker M."/>
            <person name="Bristow J."/>
            <person name="Eisen J.A."/>
            <person name="Markowitz V."/>
            <person name="Hugenholtz P."/>
            <person name="Kyrpides N.C."/>
            <person name="Klenk H.P."/>
        </authorList>
    </citation>
    <scope>NUCLEOTIDE SEQUENCE [LARGE SCALE GENOMIC DNA]</scope>
    <source>
        <strain evidence="3">DSM 12261 / ALA-1</strain>
    </source>
</reference>
<name>D5EF03_AMICL</name>
<dbReference type="HOGENOM" id="CLU_029425_5_1_0"/>